<dbReference type="InterPro" id="IPR013324">
    <property type="entry name" value="RNA_pol_sigma_r3/r4-like"/>
</dbReference>
<dbReference type="InterPro" id="IPR007630">
    <property type="entry name" value="RNA_pol_sigma70_r4"/>
</dbReference>
<comment type="caution">
    <text evidence="10">The sequence shown here is derived from an EMBL/GenBank/DDBJ whole genome shotgun (WGS) entry which is preliminary data.</text>
</comment>
<feature type="domain" description="RNA polymerase sigma-70" evidence="8">
    <location>
        <begin position="190"/>
        <end position="203"/>
    </location>
</feature>
<dbReference type="InterPro" id="IPR007624">
    <property type="entry name" value="RNA_pol_sigma70_r3"/>
</dbReference>
<feature type="domain" description="RNA polymerase sigma-70" evidence="9">
    <location>
        <begin position="359"/>
        <end position="385"/>
    </location>
</feature>
<dbReference type="Pfam" id="PF04539">
    <property type="entry name" value="Sigma70_r3"/>
    <property type="match status" value="1"/>
</dbReference>
<evidence type="ECO:0000259" key="8">
    <source>
        <dbReference type="PROSITE" id="PS00715"/>
    </source>
</evidence>
<dbReference type="Pfam" id="PF04545">
    <property type="entry name" value="Sigma70_r4"/>
    <property type="match status" value="1"/>
</dbReference>
<evidence type="ECO:0000256" key="4">
    <source>
        <dbReference type="ARBA" id="ARBA00023125"/>
    </source>
</evidence>
<dbReference type="RefSeq" id="WP_165301077.1">
    <property type="nucleotide sequence ID" value="NZ_JAAKZZ010000304.1"/>
</dbReference>
<organism evidence="10 11">
    <name type="scientific">Streptomyces boncukensis</name>
    <dbReference type="NCBI Taxonomy" id="2711219"/>
    <lineage>
        <taxon>Bacteria</taxon>
        <taxon>Bacillati</taxon>
        <taxon>Actinomycetota</taxon>
        <taxon>Actinomycetes</taxon>
        <taxon>Kitasatosporales</taxon>
        <taxon>Streptomycetaceae</taxon>
        <taxon>Streptomyces</taxon>
    </lineage>
</organism>
<dbReference type="PROSITE" id="PS00716">
    <property type="entry name" value="SIGMA70_2"/>
    <property type="match status" value="1"/>
</dbReference>
<name>A0A6G4X2T1_9ACTN</name>
<feature type="compositionally biased region" description="Low complexity" evidence="7">
    <location>
        <begin position="31"/>
        <end position="46"/>
    </location>
</feature>
<evidence type="ECO:0000256" key="3">
    <source>
        <dbReference type="ARBA" id="ARBA00023082"/>
    </source>
</evidence>
<keyword evidence="5 6" id="KW-0804">Transcription</keyword>
<keyword evidence="4 6" id="KW-0238">DNA-binding</keyword>
<dbReference type="InterPro" id="IPR009042">
    <property type="entry name" value="RNA_pol_sigma70_r1_2"/>
</dbReference>
<reference evidence="10 11" key="1">
    <citation type="submission" date="2020-02" db="EMBL/GenBank/DDBJ databases">
        <title>Whole-genome analyses of novel actinobacteria.</title>
        <authorList>
            <person name="Sahin N."/>
            <person name="Tatar D."/>
        </authorList>
    </citation>
    <scope>NUCLEOTIDE SEQUENCE [LARGE SCALE GENOMIC DNA]</scope>
    <source>
        <strain evidence="10 11">SB3404</strain>
    </source>
</reference>
<evidence type="ECO:0000256" key="5">
    <source>
        <dbReference type="ARBA" id="ARBA00023163"/>
    </source>
</evidence>
<evidence type="ECO:0000256" key="2">
    <source>
        <dbReference type="ARBA" id="ARBA00023015"/>
    </source>
</evidence>
<feature type="region of interest" description="Disordered" evidence="7">
    <location>
        <begin position="1"/>
        <end position="99"/>
    </location>
</feature>
<dbReference type="InterPro" id="IPR007627">
    <property type="entry name" value="RNA_pol_sigma70_r2"/>
</dbReference>
<dbReference type="PANTHER" id="PTHR30603">
    <property type="entry name" value="RNA POLYMERASE SIGMA FACTOR RPO"/>
    <property type="match status" value="1"/>
</dbReference>
<protein>
    <recommendedName>
        <fullName evidence="6">RNA polymerase sigma factor</fullName>
    </recommendedName>
</protein>
<dbReference type="GO" id="GO:0016987">
    <property type="term" value="F:sigma factor activity"/>
    <property type="evidence" value="ECO:0007669"/>
    <property type="project" value="UniProtKB-KW"/>
</dbReference>
<dbReference type="GO" id="GO:0006352">
    <property type="term" value="P:DNA-templated transcription initiation"/>
    <property type="evidence" value="ECO:0007669"/>
    <property type="project" value="InterPro"/>
</dbReference>
<dbReference type="SUPFAM" id="SSF88659">
    <property type="entry name" value="Sigma3 and sigma4 domains of RNA polymerase sigma factors"/>
    <property type="match status" value="2"/>
</dbReference>
<dbReference type="NCBIfam" id="TIGR02937">
    <property type="entry name" value="sigma70-ECF"/>
    <property type="match status" value="1"/>
</dbReference>
<keyword evidence="11" id="KW-1185">Reference proteome</keyword>
<dbReference type="AlphaFoldDB" id="A0A6G4X2T1"/>
<dbReference type="Pfam" id="PF04542">
    <property type="entry name" value="Sigma70_r2"/>
    <property type="match status" value="1"/>
</dbReference>
<sequence length="399" mass="44029">MPESSERGGAGQEGPQSPADPHSTHGMERGPAAAVPVSHAAPEPAAITLEVAPVQTQTLTSGAPAAPEPVRETVPAQPGPPEAELEAPPKQELSGSGPSADLFRQYLREIGRIPLLSAAEEVELARRVEAGLFAEEKLTRQPGLDGQLALDLDRLVVRGRLAKRRLIEANLRLVVSVAKRYVGRGLTMLDLVQEGNLGLIRAVEKFDYARGYKFSTYATWWIRQAMSRALADQARTIRVPVHVVELINRVVRVQRRMLQERGYEPPPEEVAAHLDLPEERVSEVLRLAQEPVSLHAPVGEEDDVNLGDLIEDGDAPSPVESAAFLLLREHLEAVLSTLGERERKVVQLRYGLIDGRPRTLEEIGRLFGVTRERIRQIESKTLNKLRDHAFADQLRGYLD</sequence>
<dbReference type="PRINTS" id="PR00046">
    <property type="entry name" value="SIGMA70FCT"/>
</dbReference>
<gene>
    <name evidence="10" type="ORF">G5C65_24440</name>
</gene>
<dbReference type="Gene3D" id="1.10.10.10">
    <property type="entry name" value="Winged helix-like DNA-binding domain superfamily/Winged helix DNA-binding domain"/>
    <property type="match status" value="2"/>
</dbReference>
<dbReference type="SUPFAM" id="SSF88946">
    <property type="entry name" value="Sigma2 domain of RNA polymerase sigma factors"/>
    <property type="match status" value="1"/>
</dbReference>
<accession>A0A6G4X2T1</accession>
<evidence type="ECO:0000313" key="10">
    <source>
        <dbReference type="EMBL" id="NGO71442.1"/>
    </source>
</evidence>
<dbReference type="InterPro" id="IPR014284">
    <property type="entry name" value="RNA_pol_sigma-70_dom"/>
</dbReference>
<proteinExistence type="inferred from homology"/>
<evidence type="ECO:0000256" key="1">
    <source>
        <dbReference type="ARBA" id="ARBA00007788"/>
    </source>
</evidence>
<evidence type="ECO:0000256" key="7">
    <source>
        <dbReference type="SAM" id="MobiDB-lite"/>
    </source>
</evidence>
<dbReference type="FunFam" id="1.10.601.10:FF:000001">
    <property type="entry name" value="RNA polymerase sigma factor SigA"/>
    <property type="match status" value="1"/>
</dbReference>
<dbReference type="GO" id="GO:0003677">
    <property type="term" value="F:DNA binding"/>
    <property type="evidence" value="ECO:0007669"/>
    <property type="project" value="UniProtKB-KW"/>
</dbReference>
<dbReference type="EMBL" id="JAAKZZ010000304">
    <property type="protein sequence ID" value="NGO71442.1"/>
    <property type="molecule type" value="Genomic_DNA"/>
</dbReference>
<dbReference type="InterPro" id="IPR000943">
    <property type="entry name" value="RNA_pol_sigma70"/>
</dbReference>
<dbReference type="InterPro" id="IPR050239">
    <property type="entry name" value="Sigma-70_RNA_pol_init_factors"/>
</dbReference>
<dbReference type="CDD" id="cd06171">
    <property type="entry name" value="Sigma70_r4"/>
    <property type="match status" value="1"/>
</dbReference>
<evidence type="ECO:0000256" key="6">
    <source>
        <dbReference type="RuleBase" id="RU362124"/>
    </source>
</evidence>
<dbReference type="Proteomes" id="UP000477722">
    <property type="component" value="Unassembled WGS sequence"/>
</dbReference>
<dbReference type="PROSITE" id="PS00715">
    <property type="entry name" value="SIGMA70_1"/>
    <property type="match status" value="1"/>
</dbReference>
<evidence type="ECO:0000313" key="11">
    <source>
        <dbReference type="Proteomes" id="UP000477722"/>
    </source>
</evidence>
<comment type="similarity">
    <text evidence="1 6">Belongs to the sigma-70 factor family.</text>
</comment>
<evidence type="ECO:0000259" key="9">
    <source>
        <dbReference type="PROSITE" id="PS00716"/>
    </source>
</evidence>
<comment type="function">
    <text evidence="6">Sigma factors are initiation factors that promote the attachment of RNA polymerase to specific initiation sites and are then released.</text>
</comment>
<dbReference type="Pfam" id="PF00140">
    <property type="entry name" value="Sigma70_r1_2"/>
    <property type="match status" value="1"/>
</dbReference>
<keyword evidence="3 6" id="KW-0731">Sigma factor</keyword>
<dbReference type="Gene3D" id="1.10.601.10">
    <property type="entry name" value="RNA Polymerase Primary Sigma Factor"/>
    <property type="match status" value="2"/>
</dbReference>
<dbReference type="InterPro" id="IPR036388">
    <property type="entry name" value="WH-like_DNA-bd_sf"/>
</dbReference>
<dbReference type="InterPro" id="IPR013325">
    <property type="entry name" value="RNA_pol_sigma_r2"/>
</dbReference>
<keyword evidence="2 6" id="KW-0805">Transcription regulation</keyword>
<dbReference type="PANTHER" id="PTHR30603:SF59">
    <property type="entry name" value="RNA POLYMERASE PRINCIPAL SIGMA FACTOR HRDA"/>
    <property type="match status" value="1"/>
</dbReference>